<dbReference type="PANTHER" id="PTHR11439:SF455">
    <property type="entry name" value="RLK (RECEPTOR-LIKE PROTEIN KINASE) 8, PUTATIVE-RELATED"/>
    <property type="match status" value="1"/>
</dbReference>
<dbReference type="CDD" id="cd09272">
    <property type="entry name" value="RNase_HI_RT_Ty1"/>
    <property type="match status" value="1"/>
</dbReference>
<gene>
    <name evidence="1" type="primary">AtMg00810_83</name>
    <name evidence="1" type="ORF">CK203_052892</name>
</gene>
<dbReference type="AlphaFoldDB" id="A0A438H7L0"/>
<organism evidence="1 2">
    <name type="scientific">Vitis vinifera</name>
    <name type="common">Grape</name>
    <dbReference type="NCBI Taxonomy" id="29760"/>
    <lineage>
        <taxon>Eukaryota</taxon>
        <taxon>Viridiplantae</taxon>
        <taxon>Streptophyta</taxon>
        <taxon>Embryophyta</taxon>
        <taxon>Tracheophyta</taxon>
        <taxon>Spermatophyta</taxon>
        <taxon>Magnoliopsida</taxon>
        <taxon>eudicotyledons</taxon>
        <taxon>Gunneridae</taxon>
        <taxon>Pentapetalae</taxon>
        <taxon>rosids</taxon>
        <taxon>Vitales</taxon>
        <taxon>Vitaceae</taxon>
        <taxon>Viteae</taxon>
        <taxon>Vitis</taxon>
    </lineage>
</organism>
<evidence type="ECO:0000313" key="1">
    <source>
        <dbReference type="EMBL" id="RVW80475.1"/>
    </source>
</evidence>
<dbReference type="PANTHER" id="PTHR11439">
    <property type="entry name" value="GAG-POL-RELATED RETROTRANSPOSON"/>
    <property type="match status" value="1"/>
</dbReference>
<dbReference type="EMBL" id="QGNW01000265">
    <property type="protein sequence ID" value="RVW80475.1"/>
    <property type="molecule type" value="Genomic_DNA"/>
</dbReference>
<proteinExistence type="predicted"/>
<comment type="caution">
    <text evidence="1">The sequence shown here is derived from an EMBL/GenBank/DDBJ whole genome shotgun (WGS) entry which is preliminary data.</text>
</comment>
<accession>A0A438H7L0</accession>
<sequence length="131" mass="14871">MVGQNLSKHDGDPFHDVTLYRNRVDALQYLTLTRLDISFVVNKACQFMSNPSNTHWLVVKHILRYLKGTASYGLSMQPSSALDIQAYTDADWASCLYDRRSTSGYCIFIGPNLVSWSFTKQKIVSRSNAEI</sequence>
<reference evidence="1 2" key="1">
    <citation type="journal article" date="2018" name="PLoS Genet.">
        <title>Population sequencing reveals clonal diversity and ancestral inbreeding in the grapevine cultivar Chardonnay.</title>
        <authorList>
            <person name="Roach M.J."/>
            <person name="Johnson D.L."/>
            <person name="Bohlmann J."/>
            <person name="van Vuuren H.J."/>
            <person name="Jones S.J."/>
            <person name="Pretorius I.S."/>
            <person name="Schmidt S.A."/>
            <person name="Borneman A.R."/>
        </authorList>
    </citation>
    <scope>NUCLEOTIDE SEQUENCE [LARGE SCALE GENOMIC DNA]</scope>
    <source>
        <strain evidence="2">cv. Chardonnay</strain>
        <tissue evidence="1">Leaf</tissue>
    </source>
</reference>
<dbReference type="Proteomes" id="UP000288805">
    <property type="component" value="Unassembled WGS sequence"/>
</dbReference>
<protein>
    <submittedName>
        <fullName evidence="1">Putative mitochondrial protein</fullName>
    </submittedName>
</protein>
<evidence type="ECO:0000313" key="2">
    <source>
        <dbReference type="Proteomes" id="UP000288805"/>
    </source>
</evidence>
<name>A0A438H7L0_VITVI</name>